<sequence>MTRMGLLDDLLRFPAVQRARRDGRGPFTAPMLRAFEAGRCQQCDARVPRNSFANALHVQPGEVQYLCRHCRGLHLPGPIHHEHLNVIHYRPDVAVAILVTGRWQDLTFSDAGALTLLRLGSPIFSDREFRSTFNPEDPHQHVQRLLSQPPGGTCGECRASSPGAQCPHCGAPHEQQWYGRLTAEQERDWLSGRSPGRLS</sequence>
<proteinExistence type="predicted"/>
<dbReference type="EMBL" id="BMOR01000030">
    <property type="protein sequence ID" value="GGN46042.1"/>
    <property type="molecule type" value="Genomic_DNA"/>
</dbReference>
<protein>
    <submittedName>
        <fullName evidence="1">Uncharacterized protein</fullName>
    </submittedName>
</protein>
<evidence type="ECO:0000313" key="2">
    <source>
        <dbReference type="Proteomes" id="UP000645517"/>
    </source>
</evidence>
<gene>
    <name evidence="1" type="ORF">GCM10010842_36210</name>
</gene>
<name>A0ABQ2JFW8_9DEIO</name>
<accession>A0ABQ2JFW8</accession>
<reference evidence="2" key="1">
    <citation type="journal article" date="2019" name="Int. J. Syst. Evol. Microbiol.">
        <title>The Global Catalogue of Microorganisms (GCM) 10K type strain sequencing project: providing services to taxonomists for standard genome sequencing and annotation.</title>
        <authorList>
            <consortium name="The Broad Institute Genomics Platform"/>
            <consortium name="The Broad Institute Genome Sequencing Center for Infectious Disease"/>
            <person name="Wu L."/>
            <person name="Ma J."/>
        </authorList>
    </citation>
    <scope>NUCLEOTIDE SEQUENCE [LARGE SCALE GENOMIC DNA]</scope>
    <source>
        <strain evidence="2">JCM 16918</strain>
    </source>
</reference>
<keyword evidence="2" id="KW-1185">Reference proteome</keyword>
<comment type="caution">
    <text evidence="1">The sequence shown here is derived from an EMBL/GenBank/DDBJ whole genome shotgun (WGS) entry which is preliminary data.</text>
</comment>
<evidence type="ECO:0000313" key="1">
    <source>
        <dbReference type="EMBL" id="GGN46042.1"/>
    </source>
</evidence>
<dbReference type="RefSeq" id="WP_189059179.1">
    <property type="nucleotide sequence ID" value="NZ_BMOR01000030.1"/>
</dbReference>
<dbReference type="Proteomes" id="UP000645517">
    <property type="component" value="Unassembled WGS sequence"/>
</dbReference>
<organism evidence="1 2">
    <name type="scientific">Deinococcus daejeonensis</name>
    <dbReference type="NCBI Taxonomy" id="1007098"/>
    <lineage>
        <taxon>Bacteria</taxon>
        <taxon>Thermotogati</taxon>
        <taxon>Deinococcota</taxon>
        <taxon>Deinococci</taxon>
        <taxon>Deinococcales</taxon>
        <taxon>Deinococcaceae</taxon>
        <taxon>Deinococcus</taxon>
    </lineage>
</organism>